<dbReference type="AlphaFoldDB" id="X6P0S4"/>
<name>X6P0S4_RETFI</name>
<sequence length="164" mass="18367">MHAQQLLSSSSKSQDLIVTDATKHMRKPPFVSPDHQQQLQRFYEATKPNVAVSSSSEDKNATTANVNATTISTEAFARADLSKDNASLQHYLGNSSVIGDKNRGLEHALPIPLEQQEQGLTANQTQPINLIHGGYLEEDLVSLFLLFKKIHREYIIIIIIFFFF</sequence>
<dbReference type="Proteomes" id="UP000023152">
    <property type="component" value="Unassembled WGS sequence"/>
</dbReference>
<evidence type="ECO:0000313" key="1">
    <source>
        <dbReference type="EMBL" id="ETO31679.1"/>
    </source>
</evidence>
<accession>X6P0S4</accession>
<reference evidence="1 2" key="1">
    <citation type="journal article" date="2013" name="Curr. Biol.">
        <title>The Genome of the Foraminiferan Reticulomyxa filosa.</title>
        <authorList>
            <person name="Glockner G."/>
            <person name="Hulsmann N."/>
            <person name="Schleicher M."/>
            <person name="Noegel A.A."/>
            <person name="Eichinger L."/>
            <person name="Gallinger C."/>
            <person name="Pawlowski J."/>
            <person name="Sierra R."/>
            <person name="Euteneuer U."/>
            <person name="Pillet L."/>
            <person name="Moustafa A."/>
            <person name="Platzer M."/>
            <person name="Groth M."/>
            <person name="Szafranski K."/>
            <person name="Schliwa M."/>
        </authorList>
    </citation>
    <scope>NUCLEOTIDE SEQUENCE [LARGE SCALE GENOMIC DNA]</scope>
</reference>
<gene>
    <name evidence="1" type="ORF">RFI_05438</name>
</gene>
<organism evidence="1 2">
    <name type="scientific">Reticulomyxa filosa</name>
    <dbReference type="NCBI Taxonomy" id="46433"/>
    <lineage>
        <taxon>Eukaryota</taxon>
        <taxon>Sar</taxon>
        <taxon>Rhizaria</taxon>
        <taxon>Retaria</taxon>
        <taxon>Foraminifera</taxon>
        <taxon>Monothalamids</taxon>
        <taxon>Reticulomyxidae</taxon>
        <taxon>Reticulomyxa</taxon>
    </lineage>
</organism>
<comment type="caution">
    <text evidence="1">The sequence shown here is derived from an EMBL/GenBank/DDBJ whole genome shotgun (WGS) entry which is preliminary data.</text>
</comment>
<protein>
    <submittedName>
        <fullName evidence="1">Uncharacterized protein</fullName>
    </submittedName>
</protein>
<evidence type="ECO:0000313" key="2">
    <source>
        <dbReference type="Proteomes" id="UP000023152"/>
    </source>
</evidence>
<dbReference type="EMBL" id="ASPP01004769">
    <property type="protein sequence ID" value="ETO31679.1"/>
    <property type="molecule type" value="Genomic_DNA"/>
</dbReference>
<keyword evidence="2" id="KW-1185">Reference proteome</keyword>
<proteinExistence type="predicted"/>